<accession>A0ABV6I587</accession>
<feature type="coiled-coil region" evidence="2">
    <location>
        <begin position="479"/>
        <end position="506"/>
    </location>
</feature>
<evidence type="ECO:0000313" key="4">
    <source>
        <dbReference type="Proteomes" id="UP001589799"/>
    </source>
</evidence>
<dbReference type="Gene3D" id="1.25.40.10">
    <property type="entry name" value="Tetratricopeptide repeat domain"/>
    <property type="match status" value="1"/>
</dbReference>
<feature type="repeat" description="TPR" evidence="1">
    <location>
        <begin position="226"/>
        <end position="259"/>
    </location>
</feature>
<dbReference type="EMBL" id="JBHLWE010000038">
    <property type="protein sequence ID" value="MFC0341403.1"/>
    <property type="molecule type" value="Genomic_DNA"/>
</dbReference>
<organism evidence="3 4">
    <name type="scientific">Paracoccus niistensis</name>
    <dbReference type="NCBI Taxonomy" id="632935"/>
    <lineage>
        <taxon>Bacteria</taxon>
        <taxon>Pseudomonadati</taxon>
        <taxon>Pseudomonadota</taxon>
        <taxon>Alphaproteobacteria</taxon>
        <taxon>Rhodobacterales</taxon>
        <taxon>Paracoccaceae</taxon>
        <taxon>Paracoccus</taxon>
    </lineage>
</organism>
<dbReference type="PROSITE" id="PS50005">
    <property type="entry name" value="TPR"/>
    <property type="match status" value="1"/>
</dbReference>
<evidence type="ECO:0000256" key="1">
    <source>
        <dbReference type="PROSITE-ProRule" id="PRU00339"/>
    </source>
</evidence>
<evidence type="ECO:0008006" key="5">
    <source>
        <dbReference type="Google" id="ProtNLM"/>
    </source>
</evidence>
<dbReference type="Proteomes" id="UP001589799">
    <property type="component" value="Unassembled WGS sequence"/>
</dbReference>
<comment type="caution">
    <text evidence="3">The sequence shown here is derived from an EMBL/GenBank/DDBJ whole genome shotgun (WGS) entry which is preliminary data.</text>
</comment>
<reference evidence="3 4" key="1">
    <citation type="submission" date="2024-09" db="EMBL/GenBank/DDBJ databases">
        <authorList>
            <person name="Sun Q."/>
            <person name="Mori K."/>
        </authorList>
    </citation>
    <scope>NUCLEOTIDE SEQUENCE [LARGE SCALE GENOMIC DNA]</scope>
    <source>
        <strain evidence="3 4">KCTC 22789</strain>
    </source>
</reference>
<dbReference type="InterPro" id="IPR019734">
    <property type="entry name" value="TPR_rpt"/>
</dbReference>
<sequence length="626" mass="69337">MRRSVVLVVLPLRTPGGSGDDAAIAQGLLEDITGELSRFPTLQVLSWSAGVAVAELTDAEIRDRLGVTHVLRGSLRRQGPSFRISGHLVESAGGSQIWSERFDVPAEALFDLQDDVVARIAAALNVRIEQAALAEARRRPSDMTAWMLTLHGYQRLREGTFEADEAARALFQRAIELDPHFARPHAGIALSWLNEFSCQFWECFEETAGRAYATAHAALTLDDRDPYPHQILGKILLFRRDWEHASWYFDRALELCPSDPELLIAQSLYDAYLGRPEVGILNAARAMRLNPYHPGYYPGIAAMVHLMAGDFATAAELASRAEGPNFVDTAAFWAVTLAHLGRFDEARAHFAEFERSFTEKILFGRLPKPDEPLRWFFDINPFRSEAQVELMVEGFRLLNAPLPTGPAPAETATMSRFVRLGEGWLVDYDGRRALLPDLKGLGDICRLIQSPGQEIHCLDLAERLPAEHGDDAVLDDTARAAIKARLRDLQEEIGEAEDMNDAGRAERLREEFETLLSALSQALGLGGRSRRLGSLAERARTTVTWRIRHATRRIETAHPELGRHFAHSLRTGTFCSYSPERAVAWRFGAGEERLAEVGAEAHGISGRTAGAARTGLGVQSGAQNNR</sequence>
<dbReference type="RefSeq" id="WP_377699041.1">
    <property type="nucleotide sequence ID" value="NZ_JBHLWE010000038.1"/>
</dbReference>
<gene>
    <name evidence="3" type="ORF">ACFFII_11595</name>
</gene>
<protein>
    <recommendedName>
        <fullName evidence="5">Tetratricopeptide repeat protein</fullName>
    </recommendedName>
</protein>
<evidence type="ECO:0000256" key="2">
    <source>
        <dbReference type="SAM" id="Coils"/>
    </source>
</evidence>
<evidence type="ECO:0000313" key="3">
    <source>
        <dbReference type="EMBL" id="MFC0341403.1"/>
    </source>
</evidence>
<proteinExistence type="predicted"/>
<keyword evidence="4" id="KW-1185">Reference proteome</keyword>
<dbReference type="InterPro" id="IPR011990">
    <property type="entry name" value="TPR-like_helical_dom_sf"/>
</dbReference>
<name>A0ABV6I587_9RHOB</name>
<keyword evidence="2" id="KW-0175">Coiled coil</keyword>
<dbReference type="SUPFAM" id="SSF48452">
    <property type="entry name" value="TPR-like"/>
    <property type="match status" value="1"/>
</dbReference>
<keyword evidence="1" id="KW-0802">TPR repeat</keyword>